<dbReference type="InterPro" id="IPR008772">
    <property type="entry name" value="Phosphonate_metab_PhnH"/>
</dbReference>
<dbReference type="PIRSF" id="PIRSF020680">
    <property type="entry name" value="PhnH"/>
    <property type="match status" value="1"/>
</dbReference>
<evidence type="ECO:0000313" key="1">
    <source>
        <dbReference type="EMBL" id="SDG53342.1"/>
    </source>
</evidence>
<reference evidence="2" key="1">
    <citation type="submission" date="2016-10" db="EMBL/GenBank/DDBJ databases">
        <authorList>
            <person name="Varghese N."/>
            <person name="Submissions S."/>
        </authorList>
    </citation>
    <scope>NUCLEOTIDE SEQUENCE [LARGE SCALE GENOMIC DNA]</scope>
    <source>
        <strain evidence="2">DSM 16477</strain>
    </source>
</reference>
<dbReference type="InterPro" id="IPR038058">
    <property type="entry name" value="PhnH-like_sp"/>
</dbReference>
<evidence type="ECO:0000313" key="2">
    <source>
        <dbReference type="Proteomes" id="UP000199399"/>
    </source>
</evidence>
<dbReference type="RefSeq" id="WP_093743384.1">
    <property type="nucleotide sequence ID" value="NZ_FNBP01000008.1"/>
</dbReference>
<dbReference type="STRING" id="218672.SAMN04489759_108181"/>
<accession>A0A1G7V0I4</accession>
<dbReference type="Pfam" id="PF05845">
    <property type="entry name" value="PhnH"/>
    <property type="match status" value="1"/>
</dbReference>
<gene>
    <name evidence="1" type="ORF">SAMN04489759_108181</name>
</gene>
<dbReference type="SUPFAM" id="SSF159709">
    <property type="entry name" value="PhnH-like"/>
    <property type="match status" value="1"/>
</dbReference>
<keyword evidence="2" id="KW-1185">Reference proteome</keyword>
<dbReference type="OrthoDB" id="9814509at2"/>
<sequence>MQRPSLTGGFRDAPKDAAFAFRAVMNTMAKPGEINSVTGAEPPAGLSIAAGVVLLTLCDPETPVYLAPRFDLPEVRDWITFHTGAPFVAASAAHFALGTWGELPLGDFPVGSAAYPDRSATLIVEVDDLRSEGATLSGPGIKDSAALSLPDRAAIQQNAALFPRGLDFIFTCGDRLAALPRSTKVS</sequence>
<dbReference type="Proteomes" id="UP000199399">
    <property type="component" value="Unassembled WGS sequence"/>
</dbReference>
<dbReference type="AlphaFoldDB" id="A0A1G7V0I4"/>
<name>A0A1G7V0I4_9RHOB</name>
<protein>
    <submittedName>
        <fullName evidence="1">Alpha-D-ribose 1-methylphosphonate 5-triphosphate synthase subunit PhnH</fullName>
    </submittedName>
</protein>
<proteinExistence type="predicted"/>
<dbReference type="EMBL" id="FNBP01000008">
    <property type="protein sequence ID" value="SDG53342.1"/>
    <property type="molecule type" value="Genomic_DNA"/>
</dbReference>
<dbReference type="NCBIfam" id="TIGR03292">
    <property type="entry name" value="PhnH_redo"/>
    <property type="match status" value="1"/>
</dbReference>
<organism evidence="1 2">
    <name type="scientific">Sulfitobacter delicatus</name>
    <dbReference type="NCBI Taxonomy" id="218672"/>
    <lineage>
        <taxon>Bacteria</taxon>
        <taxon>Pseudomonadati</taxon>
        <taxon>Pseudomonadota</taxon>
        <taxon>Alphaproteobacteria</taxon>
        <taxon>Rhodobacterales</taxon>
        <taxon>Roseobacteraceae</taxon>
        <taxon>Sulfitobacter</taxon>
    </lineage>
</organism>
<dbReference type="GO" id="GO:0019634">
    <property type="term" value="P:organic phosphonate metabolic process"/>
    <property type="evidence" value="ECO:0007669"/>
    <property type="project" value="InterPro"/>
</dbReference>
<dbReference type="Gene3D" id="3.40.50.11310">
    <property type="entry name" value="Bacterial phosphonate metabolism protein PhnH"/>
    <property type="match status" value="1"/>
</dbReference>